<evidence type="ECO:0000313" key="9">
    <source>
        <dbReference type="Proteomes" id="UP000053051"/>
    </source>
</evidence>
<keyword evidence="5 7" id="KW-1133">Transmembrane helix</keyword>
<evidence type="ECO:0000256" key="5">
    <source>
        <dbReference type="ARBA" id="ARBA00022989"/>
    </source>
</evidence>
<keyword evidence="6 7" id="KW-0472">Membrane</keyword>
<accession>M1X4P0</accession>
<sequence>MLWIVPPNINSLGLFWYYVIIGATYQLFYTVVNLPYIAMTPELTQDYDERTQLNSFRFAFSIGGSILALILAKVFFSSITNHQQQYILLAATCSIITILSLYCCIWGTRDSILAFEAKRSQFEGVKSTHIAEHLATSLSNRPFLFVIGIYLFSWLAVQVTASMIPYYAVECIKLRESDVPAVLICVQGSALLMLFIWSYIAQRIGKKFVYFLGILLWIIAQVSLFFLQPHQVILMYMIALISGCGVSVAYLVPWSMVPDVIELDELKTGHRREGIFYGFMIVLQKLSLALSLFFVGIILESSGFQGRLQDQTTLILQPESTIFAIRLAISTVPTICLIISLFLTYFYPITKEMHAEILLKLRQNNHSGQDL</sequence>
<reference evidence="8 9" key="1">
    <citation type="submission" date="2012-05" db="EMBL/GenBank/DDBJ databases">
        <authorList>
            <person name="Hilton J."/>
        </authorList>
    </citation>
    <scope>NUCLEOTIDE SEQUENCE [LARGE SCALE GENOMIC DNA]</scope>
    <source>
        <strain evidence="8 9">HH01</strain>
    </source>
</reference>
<keyword evidence="9" id="KW-1185">Reference proteome</keyword>
<feature type="transmembrane region" description="Helical" evidence="7">
    <location>
        <begin position="208"/>
        <end position="227"/>
    </location>
</feature>
<dbReference type="GO" id="GO:0015293">
    <property type="term" value="F:symporter activity"/>
    <property type="evidence" value="ECO:0007669"/>
    <property type="project" value="InterPro"/>
</dbReference>
<comment type="subcellular location">
    <subcellularLocation>
        <location evidence="1">Cell membrane</location>
        <topology evidence="1">Multi-pass membrane protein</topology>
    </subcellularLocation>
</comment>
<organism evidence="8 9">
    <name type="scientific">Richelia intracellularis HH01</name>
    <dbReference type="NCBI Taxonomy" id="1165094"/>
    <lineage>
        <taxon>Bacteria</taxon>
        <taxon>Bacillati</taxon>
        <taxon>Cyanobacteriota</taxon>
        <taxon>Cyanophyceae</taxon>
        <taxon>Nostocales</taxon>
        <taxon>Nostocaceae</taxon>
        <taxon>Richelia</taxon>
    </lineage>
</organism>
<dbReference type="SUPFAM" id="SSF103473">
    <property type="entry name" value="MFS general substrate transporter"/>
    <property type="match status" value="1"/>
</dbReference>
<evidence type="ECO:0000256" key="2">
    <source>
        <dbReference type="ARBA" id="ARBA00022448"/>
    </source>
</evidence>
<comment type="caution">
    <text evidence="8">The sequence shown here is derived from an EMBL/GenBank/DDBJ whole genome shotgun (WGS) entry which is preliminary data.</text>
</comment>
<reference evidence="9" key="2">
    <citation type="submission" date="2016-01" db="EMBL/GenBank/DDBJ databases">
        <title>Diatom-associated endosymboitic cyanobacterium lacks core nitrogen metabolism enzymes.</title>
        <authorList>
            <person name="Hilton J.A."/>
            <person name="Foster R.A."/>
            <person name="Tripp H.J."/>
            <person name="Carter B.J."/>
            <person name="Zehr J.P."/>
            <person name="Villareal T.A."/>
        </authorList>
    </citation>
    <scope>NUCLEOTIDE SEQUENCE [LARGE SCALE GENOMIC DNA]</scope>
    <source>
        <strain evidence="9">HH01</strain>
    </source>
</reference>
<dbReference type="EMBL" id="CAIY01000016">
    <property type="protein sequence ID" value="CCH66481.1"/>
    <property type="molecule type" value="Genomic_DNA"/>
</dbReference>
<dbReference type="PANTHER" id="PTHR11328">
    <property type="entry name" value="MAJOR FACILITATOR SUPERFAMILY DOMAIN-CONTAINING PROTEIN"/>
    <property type="match status" value="1"/>
</dbReference>
<keyword evidence="3" id="KW-1003">Cell membrane</keyword>
<evidence type="ECO:0000256" key="1">
    <source>
        <dbReference type="ARBA" id="ARBA00004651"/>
    </source>
</evidence>
<dbReference type="Gene3D" id="1.20.1250.20">
    <property type="entry name" value="MFS general substrate transporter like domains"/>
    <property type="match status" value="1"/>
</dbReference>
<proteinExistence type="predicted"/>
<feature type="transmembrane region" description="Helical" evidence="7">
    <location>
        <begin position="233"/>
        <end position="254"/>
    </location>
</feature>
<feature type="transmembrane region" description="Helical" evidence="7">
    <location>
        <begin position="15"/>
        <end position="37"/>
    </location>
</feature>
<evidence type="ECO:0000313" key="8">
    <source>
        <dbReference type="EMBL" id="CCH66481.1"/>
    </source>
</evidence>
<keyword evidence="4 7" id="KW-0812">Transmembrane</keyword>
<keyword evidence="8" id="KW-0762">Sugar transport</keyword>
<keyword evidence="2" id="KW-0813">Transport</keyword>
<feature type="transmembrane region" description="Helical" evidence="7">
    <location>
        <begin position="86"/>
        <end position="108"/>
    </location>
</feature>
<dbReference type="InterPro" id="IPR036259">
    <property type="entry name" value="MFS_trans_sf"/>
</dbReference>
<evidence type="ECO:0000256" key="4">
    <source>
        <dbReference type="ARBA" id="ARBA00022692"/>
    </source>
</evidence>
<dbReference type="Pfam" id="PF13347">
    <property type="entry name" value="MFS_2"/>
    <property type="match status" value="1"/>
</dbReference>
<evidence type="ECO:0000256" key="7">
    <source>
        <dbReference type="SAM" id="Phobius"/>
    </source>
</evidence>
<dbReference type="Proteomes" id="UP000053051">
    <property type="component" value="Unassembled WGS sequence"/>
</dbReference>
<dbReference type="GO" id="GO:0005886">
    <property type="term" value="C:plasma membrane"/>
    <property type="evidence" value="ECO:0007669"/>
    <property type="project" value="UniProtKB-SubCell"/>
</dbReference>
<dbReference type="STRING" id="1165094.RINTHH_3260"/>
<evidence type="ECO:0000256" key="6">
    <source>
        <dbReference type="ARBA" id="ARBA00023136"/>
    </source>
</evidence>
<feature type="transmembrane region" description="Helical" evidence="7">
    <location>
        <begin position="58"/>
        <end position="80"/>
    </location>
</feature>
<dbReference type="CDD" id="cd17332">
    <property type="entry name" value="MFS_MelB_like"/>
    <property type="match status" value="1"/>
</dbReference>
<feature type="transmembrane region" description="Helical" evidence="7">
    <location>
        <begin position="323"/>
        <end position="347"/>
    </location>
</feature>
<name>M1X4P0_9NOST</name>
<evidence type="ECO:0000256" key="3">
    <source>
        <dbReference type="ARBA" id="ARBA00022475"/>
    </source>
</evidence>
<feature type="transmembrane region" description="Helical" evidence="7">
    <location>
        <begin position="181"/>
        <end position="201"/>
    </location>
</feature>
<dbReference type="InterPro" id="IPR039672">
    <property type="entry name" value="MFS_2"/>
</dbReference>
<dbReference type="AlphaFoldDB" id="M1X4P0"/>
<protein>
    <submittedName>
        <fullName evidence="8">Probable sugar transporter</fullName>
    </submittedName>
</protein>
<gene>
    <name evidence="8" type="ORF">RINTHH_3260</name>
</gene>
<feature type="transmembrane region" description="Helical" evidence="7">
    <location>
        <begin position="275"/>
        <end position="299"/>
    </location>
</feature>
<feature type="transmembrane region" description="Helical" evidence="7">
    <location>
        <begin position="143"/>
        <end position="169"/>
    </location>
</feature>
<dbReference type="GO" id="GO:0008643">
    <property type="term" value="P:carbohydrate transport"/>
    <property type="evidence" value="ECO:0007669"/>
    <property type="project" value="InterPro"/>
</dbReference>
<dbReference type="FunFam" id="1.20.1250.20:FF:000183">
    <property type="entry name" value="sodium-dependent lysophosphatidylcholine symporter 1 isoform X2"/>
    <property type="match status" value="1"/>
</dbReference>
<dbReference type="PANTHER" id="PTHR11328:SF24">
    <property type="entry name" value="MAJOR FACILITATOR SUPERFAMILY (MFS) PROFILE DOMAIN-CONTAINING PROTEIN"/>
    <property type="match status" value="1"/>
</dbReference>